<accession>A0A371ED28</accession>
<proteinExistence type="predicted"/>
<comment type="caution">
    <text evidence="2">The sequence shown here is derived from an EMBL/GenBank/DDBJ whole genome shotgun (WGS) entry which is preliminary data.</text>
</comment>
<sequence length="172" mass="19629">MTLNLLIPSSKDSFNNKELYMKLLGKCVLVATYIINRTPTVANKGTTPYEMMFGKAPLYGHIKGWKVYNLKTREFLVSRDVVFYEDVFPYGTMEKSEGKNCSSPHEALKVGPRTNKPPSYLKDYYCNSTTKTPTCKSLDSLAYLGMKHQAYLVAIAHYEEPKSYIQAVERKE</sequence>
<dbReference type="Proteomes" id="UP000257109">
    <property type="component" value="Unassembled WGS sequence"/>
</dbReference>
<reference evidence="2" key="1">
    <citation type="submission" date="2018-05" db="EMBL/GenBank/DDBJ databases">
        <title>Draft genome of Mucuna pruriens seed.</title>
        <authorList>
            <person name="Nnadi N.E."/>
            <person name="Vos R."/>
            <person name="Hasami M.H."/>
            <person name="Devisetty U.K."/>
            <person name="Aguiy J.C."/>
        </authorList>
    </citation>
    <scope>NUCLEOTIDE SEQUENCE [LARGE SCALE GENOMIC DNA]</scope>
    <source>
        <strain evidence="2">JCA_2017</strain>
    </source>
</reference>
<organism evidence="2 3">
    <name type="scientific">Mucuna pruriens</name>
    <name type="common">Velvet bean</name>
    <name type="synonym">Dolichos pruriens</name>
    <dbReference type="NCBI Taxonomy" id="157652"/>
    <lineage>
        <taxon>Eukaryota</taxon>
        <taxon>Viridiplantae</taxon>
        <taxon>Streptophyta</taxon>
        <taxon>Embryophyta</taxon>
        <taxon>Tracheophyta</taxon>
        <taxon>Spermatophyta</taxon>
        <taxon>Magnoliopsida</taxon>
        <taxon>eudicotyledons</taxon>
        <taxon>Gunneridae</taxon>
        <taxon>Pentapetalae</taxon>
        <taxon>rosids</taxon>
        <taxon>fabids</taxon>
        <taxon>Fabales</taxon>
        <taxon>Fabaceae</taxon>
        <taxon>Papilionoideae</taxon>
        <taxon>50 kb inversion clade</taxon>
        <taxon>NPAAA clade</taxon>
        <taxon>indigoferoid/millettioid clade</taxon>
        <taxon>Phaseoleae</taxon>
        <taxon>Mucuna</taxon>
    </lineage>
</organism>
<protein>
    <recommendedName>
        <fullName evidence="1">Retroviral polymerase SH3-like domain-containing protein</fullName>
    </recommendedName>
</protein>
<dbReference type="InterPro" id="IPR057670">
    <property type="entry name" value="SH3_retrovirus"/>
</dbReference>
<dbReference type="Pfam" id="PF25597">
    <property type="entry name" value="SH3_retrovirus"/>
    <property type="match status" value="1"/>
</dbReference>
<gene>
    <name evidence="2" type="ORF">CR513_57580</name>
</gene>
<dbReference type="AlphaFoldDB" id="A0A371ED28"/>
<dbReference type="OrthoDB" id="1751374at2759"/>
<evidence type="ECO:0000259" key="1">
    <source>
        <dbReference type="Pfam" id="PF25597"/>
    </source>
</evidence>
<dbReference type="EMBL" id="QJKJ01014642">
    <property type="protein sequence ID" value="RDX63926.1"/>
    <property type="molecule type" value="Genomic_DNA"/>
</dbReference>
<keyword evidence="3" id="KW-1185">Reference proteome</keyword>
<evidence type="ECO:0000313" key="3">
    <source>
        <dbReference type="Proteomes" id="UP000257109"/>
    </source>
</evidence>
<feature type="domain" description="Retroviral polymerase SH3-like" evidence="1">
    <location>
        <begin position="63"/>
        <end position="93"/>
    </location>
</feature>
<feature type="non-terminal residue" evidence="2">
    <location>
        <position position="1"/>
    </location>
</feature>
<name>A0A371ED28_MUCPR</name>
<evidence type="ECO:0000313" key="2">
    <source>
        <dbReference type="EMBL" id="RDX63926.1"/>
    </source>
</evidence>